<comment type="caution">
    <text evidence="3">The sequence shown here is derived from an EMBL/GenBank/DDBJ whole genome shotgun (WGS) entry which is preliminary data.</text>
</comment>
<dbReference type="AlphaFoldDB" id="A0A2T7PJQ7"/>
<gene>
    <name evidence="3" type="ORF">C0Q70_04892</name>
</gene>
<reference evidence="3 4" key="1">
    <citation type="submission" date="2018-04" db="EMBL/GenBank/DDBJ databases">
        <title>The genome of golden apple snail Pomacea canaliculata provides insight into stress tolerance and invasive adaptation.</title>
        <authorList>
            <person name="Liu C."/>
            <person name="Liu B."/>
            <person name="Ren Y."/>
            <person name="Zhang Y."/>
            <person name="Wang H."/>
            <person name="Li S."/>
            <person name="Jiang F."/>
            <person name="Yin L."/>
            <person name="Zhang G."/>
            <person name="Qian W."/>
            <person name="Fan W."/>
        </authorList>
    </citation>
    <scope>NUCLEOTIDE SEQUENCE [LARGE SCALE GENOMIC DNA]</scope>
    <source>
        <strain evidence="3">SZHN2017</strain>
        <tissue evidence="3">Muscle</tissue>
    </source>
</reference>
<dbReference type="OrthoDB" id="6134861at2759"/>
<evidence type="ECO:0000259" key="2">
    <source>
        <dbReference type="PROSITE" id="PS50215"/>
    </source>
</evidence>
<keyword evidence="1" id="KW-0479">Metal-binding</keyword>
<proteinExistence type="predicted"/>
<dbReference type="InterPro" id="IPR024079">
    <property type="entry name" value="MetalloPept_cat_dom_sf"/>
</dbReference>
<dbReference type="EMBL" id="PZQS01000003">
    <property type="protein sequence ID" value="PVD33634.1"/>
    <property type="molecule type" value="Genomic_DNA"/>
</dbReference>
<sequence>MTTVELAQQKEKTLQFTPNSLPGPVLGGSPQWLEQEVDTERVLRRKRDSTKTEYYLDIIVALDYSFYKYWLNRANNVETTAVTNMKEYIAYIFNGINARYKSITTLPFNINILLRGYVIAKNASDSPWTEEIKETSSDRVQVNAITMLSRLQDYVKTKSNLPSCDHVVGFTDYDLFSDDSGFRFNNTAGFANVGAMCYPNGASVSVVEDHGGYQSETTATHELGHSLGALHDGNGNNCSSADRYIMSTGSQLENDANKYNPWHFSNCSIQYFQNFINKLIADK</sequence>
<dbReference type="Proteomes" id="UP000245119">
    <property type="component" value="Linkage Group LG3"/>
</dbReference>
<protein>
    <recommendedName>
        <fullName evidence="2">Peptidase M12B domain-containing protein</fullName>
    </recommendedName>
</protein>
<organism evidence="3 4">
    <name type="scientific">Pomacea canaliculata</name>
    <name type="common">Golden apple snail</name>
    <dbReference type="NCBI Taxonomy" id="400727"/>
    <lineage>
        <taxon>Eukaryota</taxon>
        <taxon>Metazoa</taxon>
        <taxon>Spiralia</taxon>
        <taxon>Lophotrochozoa</taxon>
        <taxon>Mollusca</taxon>
        <taxon>Gastropoda</taxon>
        <taxon>Caenogastropoda</taxon>
        <taxon>Architaenioglossa</taxon>
        <taxon>Ampullarioidea</taxon>
        <taxon>Ampullariidae</taxon>
        <taxon>Pomacea</taxon>
    </lineage>
</organism>
<dbReference type="Pfam" id="PF13688">
    <property type="entry name" value="Reprolysin_5"/>
    <property type="match status" value="1"/>
</dbReference>
<accession>A0A2T7PJQ7</accession>
<evidence type="ECO:0000256" key="1">
    <source>
        <dbReference type="PROSITE-ProRule" id="PRU00276"/>
    </source>
</evidence>
<evidence type="ECO:0000313" key="4">
    <source>
        <dbReference type="Proteomes" id="UP000245119"/>
    </source>
</evidence>
<dbReference type="SUPFAM" id="SSF55486">
    <property type="entry name" value="Metalloproteases ('zincins'), catalytic domain"/>
    <property type="match status" value="1"/>
</dbReference>
<keyword evidence="4" id="KW-1185">Reference proteome</keyword>
<dbReference type="Gene3D" id="3.40.390.10">
    <property type="entry name" value="Collagenase (Catalytic Domain)"/>
    <property type="match status" value="1"/>
</dbReference>
<feature type="binding site" evidence="1">
    <location>
        <position position="221"/>
    </location>
    <ligand>
        <name>Zn(2+)</name>
        <dbReference type="ChEBI" id="CHEBI:29105"/>
        <note>catalytic</note>
    </ligand>
</feature>
<name>A0A2T7PJQ7_POMCA</name>
<dbReference type="GO" id="GO:0006509">
    <property type="term" value="P:membrane protein ectodomain proteolysis"/>
    <property type="evidence" value="ECO:0007669"/>
    <property type="project" value="TreeGrafter"/>
</dbReference>
<dbReference type="GO" id="GO:0004222">
    <property type="term" value="F:metalloendopeptidase activity"/>
    <property type="evidence" value="ECO:0007669"/>
    <property type="project" value="InterPro"/>
</dbReference>
<dbReference type="PANTHER" id="PTHR11905:SF159">
    <property type="entry name" value="ADAM METALLOPROTEASE"/>
    <property type="match status" value="1"/>
</dbReference>
<dbReference type="PANTHER" id="PTHR11905">
    <property type="entry name" value="ADAM A DISINTEGRIN AND METALLOPROTEASE DOMAIN"/>
    <property type="match status" value="1"/>
</dbReference>
<dbReference type="GO" id="GO:0046872">
    <property type="term" value="F:metal ion binding"/>
    <property type="evidence" value="ECO:0007669"/>
    <property type="project" value="UniProtKB-KW"/>
</dbReference>
<keyword evidence="1" id="KW-0862">Zinc</keyword>
<dbReference type="PROSITE" id="PS50215">
    <property type="entry name" value="ADAM_MEPRO"/>
    <property type="match status" value="1"/>
</dbReference>
<feature type="binding site" evidence="1">
    <location>
        <position position="225"/>
    </location>
    <ligand>
        <name>Zn(2+)</name>
        <dbReference type="ChEBI" id="CHEBI:29105"/>
        <note>catalytic</note>
    </ligand>
</feature>
<feature type="active site" evidence="1">
    <location>
        <position position="222"/>
    </location>
</feature>
<feature type="domain" description="Peptidase M12B" evidence="2">
    <location>
        <begin position="54"/>
        <end position="278"/>
    </location>
</feature>
<evidence type="ECO:0000313" key="3">
    <source>
        <dbReference type="EMBL" id="PVD33634.1"/>
    </source>
</evidence>
<comment type="caution">
    <text evidence="1">Lacks conserved residue(s) required for the propagation of feature annotation.</text>
</comment>
<dbReference type="InterPro" id="IPR001590">
    <property type="entry name" value="Peptidase_M12B"/>
</dbReference>
<feature type="binding site" evidence="1">
    <location>
        <position position="231"/>
    </location>
    <ligand>
        <name>Zn(2+)</name>
        <dbReference type="ChEBI" id="CHEBI:29105"/>
        <note>catalytic</note>
    </ligand>
</feature>